<name>A0ABP7LKV0_9GAMM</name>
<keyword evidence="2" id="KW-1185">Reference proteome</keyword>
<evidence type="ECO:0000313" key="1">
    <source>
        <dbReference type="EMBL" id="GAA3902657.1"/>
    </source>
</evidence>
<sequence length="66" mass="7442">MTGHDTGSAIEHLYKCFWGKCFGALMKRVEELPFKTQTVLTDNGKSLSDRFTRAAEHKPSGRHLFG</sequence>
<comment type="caution">
    <text evidence="1">The sequence shown here is derived from an EMBL/GenBank/DDBJ whole genome shotgun (WGS) entry which is preliminary data.</text>
</comment>
<organism evidence="1 2">
    <name type="scientific">Halomonas cibimaris</name>
    <dbReference type="NCBI Taxonomy" id="657012"/>
    <lineage>
        <taxon>Bacteria</taxon>
        <taxon>Pseudomonadati</taxon>
        <taxon>Pseudomonadota</taxon>
        <taxon>Gammaproteobacteria</taxon>
        <taxon>Oceanospirillales</taxon>
        <taxon>Halomonadaceae</taxon>
        <taxon>Halomonas</taxon>
    </lineage>
</organism>
<evidence type="ECO:0000313" key="2">
    <source>
        <dbReference type="Proteomes" id="UP001500133"/>
    </source>
</evidence>
<reference evidence="2" key="1">
    <citation type="journal article" date="2019" name="Int. J. Syst. Evol. Microbiol.">
        <title>The Global Catalogue of Microorganisms (GCM) 10K type strain sequencing project: providing services to taxonomists for standard genome sequencing and annotation.</title>
        <authorList>
            <consortium name="The Broad Institute Genomics Platform"/>
            <consortium name="The Broad Institute Genome Sequencing Center for Infectious Disease"/>
            <person name="Wu L."/>
            <person name="Ma J."/>
        </authorList>
    </citation>
    <scope>NUCLEOTIDE SEQUENCE [LARGE SCALE GENOMIC DNA]</scope>
    <source>
        <strain evidence="2">JCM 16914</strain>
    </source>
</reference>
<proteinExistence type="predicted"/>
<gene>
    <name evidence="1" type="ORF">GCM10022228_11300</name>
</gene>
<dbReference type="Proteomes" id="UP001500133">
    <property type="component" value="Unassembled WGS sequence"/>
</dbReference>
<protein>
    <recommendedName>
        <fullName evidence="3">Integrase catalytic domain-containing protein</fullName>
    </recommendedName>
</protein>
<accession>A0ABP7LKV0</accession>
<evidence type="ECO:0008006" key="3">
    <source>
        <dbReference type="Google" id="ProtNLM"/>
    </source>
</evidence>
<dbReference type="EMBL" id="BAAAZT010000051">
    <property type="protein sequence ID" value="GAA3902657.1"/>
    <property type="molecule type" value="Genomic_DNA"/>
</dbReference>